<dbReference type="InterPro" id="IPR050109">
    <property type="entry name" value="HTH-type_TetR-like_transc_reg"/>
</dbReference>
<dbReference type="InterPro" id="IPR041642">
    <property type="entry name" value="KstR_C"/>
</dbReference>
<dbReference type="SUPFAM" id="SSF46689">
    <property type="entry name" value="Homeodomain-like"/>
    <property type="match status" value="1"/>
</dbReference>
<evidence type="ECO:0000259" key="3">
    <source>
        <dbReference type="PROSITE" id="PS50977"/>
    </source>
</evidence>
<dbReference type="EMBL" id="JBGEHV010000110">
    <property type="protein sequence ID" value="MEY8043598.1"/>
    <property type="molecule type" value="Genomic_DNA"/>
</dbReference>
<evidence type="ECO:0000256" key="2">
    <source>
        <dbReference type="PROSITE-ProRule" id="PRU00335"/>
    </source>
</evidence>
<gene>
    <name evidence="4" type="ORF">AB8O55_29680</name>
</gene>
<proteinExistence type="predicted"/>
<keyword evidence="5" id="KW-1185">Reference proteome</keyword>
<dbReference type="InterPro" id="IPR001647">
    <property type="entry name" value="HTH_TetR"/>
</dbReference>
<dbReference type="PRINTS" id="PR00455">
    <property type="entry name" value="HTHTETR"/>
</dbReference>
<comment type="caution">
    <text evidence="4">The sequence shown here is derived from an EMBL/GenBank/DDBJ whole genome shotgun (WGS) entry which is preliminary data.</text>
</comment>
<dbReference type="Pfam" id="PF00440">
    <property type="entry name" value="TetR_N"/>
    <property type="match status" value="1"/>
</dbReference>
<keyword evidence="1 2" id="KW-0238">DNA-binding</keyword>
<feature type="DNA-binding region" description="H-T-H motif" evidence="2">
    <location>
        <begin position="42"/>
        <end position="61"/>
    </location>
</feature>
<organism evidence="4 5">
    <name type="scientific">Saccharopolyspora cebuensis</name>
    <dbReference type="NCBI Taxonomy" id="418759"/>
    <lineage>
        <taxon>Bacteria</taxon>
        <taxon>Bacillati</taxon>
        <taxon>Actinomycetota</taxon>
        <taxon>Actinomycetes</taxon>
        <taxon>Pseudonocardiales</taxon>
        <taxon>Pseudonocardiaceae</taxon>
        <taxon>Saccharopolyspora</taxon>
    </lineage>
</organism>
<evidence type="ECO:0000256" key="1">
    <source>
        <dbReference type="ARBA" id="ARBA00023125"/>
    </source>
</evidence>
<accession>A0ABV4CT83</accession>
<dbReference type="PANTHER" id="PTHR30055">
    <property type="entry name" value="HTH-TYPE TRANSCRIPTIONAL REGULATOR RUTR"/>
    <property type="match status" value="1"/>
</dbReference>
<feature type="domain" description="HTH tetR-type" evidence="3">
    <location>
        <begin position="19"/>
        <end position="79"/>
    </location>
</feature>
<name>A0ABV4CT83_9PSEU</name>
<evidence type="ECO:0000313" key="4">
    <source>
        <dbReference type="EMBL" id="MEY8043598.1"/>
    </source>
</evidence>
<protein>
    <submittedName>
        <fullName evidence="4">TetR family transcriptional regulator</fullName>
    </submittedName>
</protein>
<dbReference type="InterPro" id="IPR009057">
    <property type="entry name" value="Homeodomain-like_sf"/>
</dbReference>
<dbReference type="PANTHER" id="PTHR30055:SF242">
    <property type="entry name" value="HTH-TYPE TRANSCRIPTIONAL REPRESSOR KSTR"/>
    <property type="match status" value="1"/>
</dbReference>
<reference evidence="4 5" key="1">
    <citation type="submission" date="2024-08" db="EMBL/GenBank/DDBJ databases">
        <title>Genome mining of Saccharopolyspora cebuensis PGLac3 from Nigerian medicinal plant.</title>
        <authorList>
            <person name="Ezeobiora C.E."/>
            <person name="Igbokwe N.H."/>
            <person name="Amin D.H."/>
            <person name="Mendie U.E."/>
        </authorList>
    </citation>
    <scope>NUCLEOTIDE SEQUENCE [LARGE SCALE GENOMIC DNA]</scope>
    <source>
        <strain evidence="4 5">PGLac3</strain>
    </source>
</reference>
<dbReference type="Pfam" id="PF17925">
    <property type="entry name" value="TetR_C_20"/>
    <property type="match status" value="1"/>
</dbReference>
<dbReference type="Gene3D" id="1.10.357.10">
    <property type="entry name" value="Tetracycline Repressor, domain 2"/>
    <property type="match status" value="1"/>
</dbReference>
<evidence type="ECO:0000313" key="5">
    <source>
        <dbReference type="Proteomes" id="UP001564626"/>
    </source>
</evidence>
<dbReference type="Proteomes" id="UP001564626">
    <property type="component" value="Unassembled WGS sequence"/>
</dbReference>
<sequence length="203" mass="22168">MPRIAEPRQAAEPHSPGQKARRERILRAAAHLGAEHDLEHVQMHEVAREAEVAIATLYRYFPSKTHLFTALLASHVDRLGEDAAAVGPTADPVEAVVDALLRATRHLVRQPRLARAMLQSNNAAHTATISEATAIERRVLDAVLGLLGLDDPTEQDERLVGLLMKCWHGVLVSALSEHSSTSDAEAEIRLACRVLLASRSNAR</sequence>
<dbReference type="PROSITE" id="PS50977">
    <property type="entry name" value="HTH_TETR_2"/>
    <property type="match status" value="1"/>
</dbReference>
<dbReference type="RefSeq" id="WP_345364009.1">
    <property type="nucleotide sequence ID" value="NZ_BAABII010000010.1"/>
</dbReference>